<evidence type="ECO:0000313" key="1">
    <source>
        <dbReference type="EMBL" id="DAF93188.1"/>
    </source>
</evidence>
<proteinExistence type="predicted"/>
<name>A0A8S5UFH9_9CAUD</name>
<protein>
    <submittedName>
        <fullName evidence="1">Uncharacterized protein</fullName>
    </submittedName>
</protein>
<dbReference type="EMBL" id="BK016080">
    <property type="protein sequence ID" value="DAF93188.1"/>
    <property type="molecule type" value="Genomic_DNA"/>
</dbReference>
<organism evidence="1">
    <name type="scientific">Myoviridae sp. ctcyQ27</name>
    <dbReference type="NCBI Taxonomy" id="2825139"/>
    <lineage>
        <taxon>Viruses</taxon>
        <taxon>Duplodnaviria</taxon>
        <taxon>Heunggongvirae</taxon>
        <taxon>Uroviricota</taxon>
        <taxon>Caudoviricetes</taxon>
    </lineage>
</organism>
<accession>A0A8S5UFH9</accession>
<sequence>MNAIVNVRLYRNVTNLIQKNEIHKAKHLLLRSYISYTYISIRDIVDHIGFEPMTYGL</sequence>
<reference evidence="1" key="1">
    <citation type="journal article" date="2021" name="Proc. Natl. Acad. Sci. U.S.A.">
        <title>A Catalog of Tens of Thousands of Viruses from Human Metagenomes Reveals Hidden Associations with Chronic Diseases.</title>
        <authorList>
            <person name="Tisza M.J."/>
            <person name="Buck C.B."/>
        </authorList>
    </citation>
    <scope>NUCLEOTIDE SEQUENCE</scope>
    <source>
        <strain evidence="1">CtcyQ27</strain>
    </source>
</reference>